<gene>
    <name evidence="2" type="ORF">IEO70_16275</name>
</gene>
<evidence type="ECO:0000313" key="3">
    <source>
        <dbReference type="Proteomes" id="UP000602076"/>
    </source>
</evidence>
<proteinExistence type="predicted"/>
<comment type="caution">
    <text evidence="2">The sequence shown here is derived from an EMBL/GenBank/DDBJ whole genome shotgun (WGS) entry which is preliminary data.</text>
</comment>
<dbReference type="AlphaFoldDB" id="A0A927HCR0"/>
<accession>A0A927HCR0</accession>
<evidence type="ECO:0000259" key="1">
    <source>
        <dbReference type="Pfam" id="PF14206"/>
    </source>
</evidence>
<sequence>MRKYTCSCCGYKTFEEPPGNYEICGVCYWEDDGVQNDDPDFEGGANEVSLRQAQRNYKIYGAIEEMFKYRVVEPSLGGYEKDENFKPL</sequence>
<dbReference type="InterPro" id="IPR025983">
    <property type="entry name" value="Cys_rich_CPCC"/>
</dbReference>
<protein>
    <submittedName>
        <fullName evidence="2">Hydrolase</fullName>
    </submittedName>
</protein>
<evidence type="ECO:0000313" key="2">
    <source>
        <dbReference type="EMBL" id="MBD3109897.1"/>
    </source>
</evidence>
<name>A0A927HCR0_9BACI</name>
<organism evidence="2 3">
    <name type="scientific">Peribacillus faecalis</name>
    <dbReference type="NCBI Taxonomy" id="2772559"/>
    <lineage>
        <taxon>Bacteria</taxon>
        <taxon>Bacillati</taxon>
        <taxon>Bacillota</taxon>
        <taxon>Bacilli</taxon>
        <taxon>Bacillales</taxon>
        <taxon>Bacillaceae</taxon>
        <taxon>Peribacillus</taxon>
    </lineage>
</organism>
<dbReference type="RefSeq" id="WP_190999431.1">
    <property type="nucleotide sequence ID" value="NZ_JACXSI010000046.1"/>
</dbReference>
<dbReference type="Pfam" id="PF14206">
    <property type="entry name" value="Cys_rich_CPCC"/>
    <property type="match status" value="1"/>
</dbReference>
<dbReference type="GO" id="GO:0016787">
    <property type="term" value="F:hydrolase activity"/>
    <property type="evidence" value="ECO:0007669"/>
    <property type="project" value="UniProtKB-KW"/>
</dbReference>
<dbReference type="Proteomes" id="UP000602076">
    <property type="component" value="Unassembled WGS sequence"/>
</dbReference>
<reference evidence="2" key="1">
    <citation type="submission" date="2020-09" db="EMBL/GenBank/DDBJ databases">
        <title>Bacillus faecalis sp. nov., a moderately halophilic bacterium isolated from cow faeces.</title>
        <authorList>
            <person name="Jiang L."/>
            <person name="Lee J."/>
        </authorList>
    </citation>
    <scope>NUCLEOTIDE SEQUENCE</scope>
    <source>
        <strain evidence="2">AGMB 02131</strain>
    </source>
</reference>
<feature type="domain" description="Cysteine-rich CPCC" evidence="1">
    <location>
        <begin position="4"/>
        <end position="74"/>
    </location>
</feature>
<keyword evidence="2" id="KW-0378">Hydrolase</keyword>
<dbReference type="EMBL" id="JACXSI010000046">
    <property type="protein sequence ID" value="MBD3109897.1"/>
    <property type="molecule type" value="Genomic_DNA"/>
</dbReference>
<keyword evidence="3" id="KW-1185">Reference proteome</keyword>